<dbReference type="SUPFAM" id="SSF53474">
    <property type="entry name" value="alpha/beta-Hydrolases"/>
    <property type="match status" value="1"/>
</dbReference>
<evidence type="ECO:0000313" key="1">
    <source>
        <dbReference type="EMBL" id="CAE6478043.1"/>
    </source>
</evidence>
<sequence>MTLPSPNQINEGLKGRKVHLIGHSLGGLDCRYLVTHLMEGAEFEVLSITTICTPHRGTPFADFMMDLEISEQPIVSLVLECLPFGQGDGGGFASITTNSTQDFNATTLDVAGVRYLSYGCSFEPHPLELLCWGYSFSLVKDEEGPNDGFIPIESAKCKGHLTLSHCLDLTCITRGRVPWHT</sequence>
<name>A0A8H3H213_9AGAM</name>
<dbReference type="Proteomes" id="UP000663853">
    <property type="component" value="Unassembled WGS sequence"/>
</dbReference>
<evidence type="ECO:0000313" key="2">
    <source>
        <dbReference type="Proteomes" id="UP000663853"/>
    </source>
</evidence>
<protein>
    <recommendedName>
        <fullName evidence="3">GPI inositol-deacylase</fullName>
    </recommendedName>
</protein>
<dbReference type="EMBL" id="CAJMXA010002222">
    <property type="protein sequence ID" value="CAE6478043.1"/>
    <property type="molecule type" value="Genomic_DNA"/>
</dbReference>
<organism evidence="1 2">
    <name type="scientific">Rhizoctonia solani</name>
    <dbReference type="NCBI Taxonomy" id="456999"/>
    <lineage>
        <taxon>Eukaryota</taxon>
        <taxon>Fungi</taxon>
        <taxon>Dikarya</taxon>
        <taxon>Basidiomycota</taxon>
        <taxon>Agaricomycotina</taxon>
        <taxon>Agaricomycetes</taxon>
        <taxon>Cantharellales</taxon>
        <taxon>Ceratobasidiaceae</taxon>
        <taxon>Rhizoctonia</taxon>
    </lineage>
</organism>
<reference evidence="1" key="1">
    <citation type="submission" date="2021-01" db="EMBL/GenBank/DDBJ databases">
        <authorList>
            <person name="Kaushik A."/>
        </authorList>
    </citation>
    <scope>NUCLEOTIDE SEQUENCE</scope>
    <source>
        <strain evidence="1">AG6-10EEA</strain>
    </source>
</reference>
<dbReference type="AlphaFoldDB" id="A0A8H3H213"/>
<evidence type="ECO:0008006" key="3">
    <source>
        <dbReference type="Google" id="ProtNLM"/>
    </source>
</evidence>
<accession>A0A8H3H213</accession>
<gene>
    <name evidence="1" type="ORF">RDB_LOCUS84256</name>
</gene>
<dbReference type="InterPro" id="IPR029058">
    <property type="entry name" value="AB_hydrolase_fold"/>
</dbReference>
<proteinExistence type="predicted"/>
<dbReference type="Gene3D" id="3.40.50.1820">
    <property type="entry name" value="alpha/beta hydrolase"/>
    <property type="match status" value="1"/>
</dbReference>
<comment type="caution">
    <text evidence="1">The sequence shown here is derived from an EMBL/GenBank/DDBJ whole genome shotgun (WGS) entry which is preliminary data.</text>
</comment>